<gene>
    <name evidence="2" type="ORF">NDU88_000636</name>
</gene>
<evidence type="ECO:0000313" key="2">
    <source>
        <dbReference type="EMBL" id="KAJ1103209.1"/>
    </source>
</evidence>
<reference evidence="2" key="1">
    <citation type="journal article" date="2022" name="bioRxiv">
        <title>Sequencing and chromosome-scale assembly of the giantPleurodeles waltlgenome.</title>
        <authorList>
            <person name="Brown T."/>
            <person name="Elewa A."/>
            <person name="Iarovenko S."/>
            <person name="Subramanian E."/>
            <person name="Araus A.J."/>
            <person name="Petzold A."/>
            <person name="Susuki M."/>
            <person name="Suzuki K.-i.T."/>
            <person name="Hayashi T."/>
            <person name="Toyoda A."/>
            <person name="Oliveira C."/>
            <person name="Osipova E."/>
            <person name="Leigh N.D."/>
            <person name="Simon A."/>
            <person name="Yun M.H."/>
        </authorList>
    </citation>
    <scope>NUCLEOTIDE SEQUENCE</scope>
    <source>
        <strain evidence="2">20211129_DDA</strain>
        <tissue evidence="2">Liver</tissue>
    </source>
</reference>
<protein>
    <submittedName>
        <fullName evidence="2">Uncharacterized protein</fullName>
    </submittedName>
</protein>
<evidence type="ECO:0000313" key="3">
    <source>
        <dbReference type="Proteomes" id="UP001066276"/>
    </source>
</evidence>
<name>A0AAV7MJF0_PLEWA</name>
<dbReference type="AlphaFoldDB" id="A0AAV7MJF0"/>
<dbReference type="EMBL" id="JANPWB010000013">
    <property type="protein sequence ID" value="KAJ1103209.1"/>
    <property type="molecule type" value="Genomic_DNA"/>
</dbReference>
<keyword evidence="3" id="KW-1185">Reference proteome</keyword>
<comment type="caution">
    <text evidence="2">The sequence shown here is derived from an EMBL/GenBank/DDBJ whole genome shotgun (WGS) entry which is preliminary data.</text>
</comment>
<dbReference type="Proteomes" id="UP001066276">
    <property type="component" value="Chromosome 9"/>
</dbReference>
<feature type="compositionally biased region" description="Polar residues" evidence="1">
    <location>
        <begin position="80"/>
        <end position="96"/>
    </location>
</feature>
<evidence type="ECO:0000256" key="1">
    <source>
        <dbReference type="SAM" id="MobiDB-lite"/>
    </source>
</evidence>
<feature type="region of interest" description="Disordered" evidence="1">
    <location>
        <begin position="77"/>
        <end position="103"/>
    </location>
</feature>
<sequence length="114" mass="12660">MDQLKREEGGHLRWCNGCEQPGLKEGSRVCSLCPLRKANNAYVVTTQAPPVPMCPVHSLSLYLWVVSPRCRHSLSRMSEESSFPQTSRHTGQSQGTGAVRSGWSADLKSLKRCM</sequence>
<organism evidence="2 3">
    <name type="scientific">Pleurodeles waltl</name>
    <name type="common">Iberian ribbed newt</name>
    <dbReference type="NCBI Taxonomy" id="8319"/>
    <lineage>
        <taxon>Eukaryota</taxon>
        <taxon>Metazoa</taxon>
        <taxon>Chordata</taxon>
        <taxon>Craniata</taxon>
        <taxon>Vertebrata</taxon>
        <taxon>Euteleostomi</taxon>
        <taxon>Amphibia</taxon>
        <taxon>Batrachia</taxon>
        <taxon>Caudata</taxon>
        <taxon>Salamandroidea</taxon>
        <taxon>Salamandridae</taxon>
        <taxon>Pleurodelinae</taxon>
        <taxon>Pleurodeles</taxon>
    </lineage>
</organism>
<proteinExistence type="predicted"/>
<accession>A0AAV7MJF0</accession>